<keyword evidence="2" id="KW-1185">Reference proteome</keyword>
<name>A0A1M7FZX3_9FIRM</name>
<dbReference type="OrthoDB" id="9811244at2"/>
<dbReference type="PANTHER" id="PTHR33677:SF3">
    <property type="entry name" value="COPPER-SENSING TRANSCRIPTIONAL REPRESSOR RICR"/>
    <property type="match status" value="1"/>
</dbReference>
<sequence length="105" mass="11941">MDESCSCNKECSCCKTKHRDEVEYKNLMNRLNRIEGQIRGIKGMVEKESYCVDILTQVTAIQAALNSFNKVLLSNHIKSCVVDNIREGNDDVIDELLSTIQKVMK</sequence>
<dbReference type="PANTHER" id="PTHR33677">
    <property type="entry name" value="TRANSCRIPTIONAL REPRESSOR FRMR-RELATED"/>
    <property type="match status" value="1"/>
</dbReference>
<reference evidence="1 2" key="1">
    <citation type="submission" date="2016-11" db="EMBL/GenBank/DDBJ databases">
        <authorList>
            <person name="Jaros S."/>
            <person name="Januszkiewicz K."/>
            <person name="Wedrychowicz H."/>
        </authorList>
    </citation>
    <scope>NUCLEOTIDE SEQUENCE [LARGE SCALE GENOMIC DNA]</scope>
    <source>
        <strain evidence="1 2">DSM 15930</strain>
    </source>
</reference>
<dbReference type="CDD" id="cd10156">
    <property type="entry name" value="FpFrmR-Cterm-like_DUF156"/>
    <property type="match status" value="1"/>
</dbReference>
<dbReference type="EMBL" id="FRCP01000006">
    <property type="protein sequence ID" value="SHM09455.1"/>
    <property type="molecule type" value="Genomic_DNA"/>
</dbReference>
<keyword evidence="1" id="KW-0238">DNA-binding</keyword>
<evidence type="ECO:0000313" key="2">
    <source>
        <dbReference type="Proteomes" id="UP000184038"/>
    </source>
</evidence>
<dbReference type="Gene3D" id="1.20.58.1000">
    <property type="entry name" value="Metal-sensitive repressor, helix protomer"/>
    <property type="match status" value="1"/>
</dbReference>
<dbReference type="Proteomes" id="UP000184038">
    <property type="component" value="Unassembled WGS sequence"/>
</dbReference>
<protein>
    <submittedName>
        <fullName evidence="1">DNA-binding transcriptional regulator, FrmR family</fullName>
    </submittedName>
</protein>
<accession>A0A1M7FZX3</accession>
<dbReference type="GO" id="GO:0003677">
    <property type="term" value="F:DNA binding"/>
    <property type="evidence" value="ECO:0007669"/>
    <property type="project" value="UniProtKB-KW"/>
</dbReference>
<dbReference type="RefSeq" id="WP_073283007.1">
    <property type="nucleotide sequence ID" value="NZ_FRCP01000006.1"/>
</dbReference>
<dbReference type="STRING" id="1120996.SAMN02746066_00737"/>
<proteinExistence type="predicted"/>
<dbReference type="Pfam" id="PF02583">
    <property type="entry name" value="Trns_repr_metal"/>
    <property type="match status" value="1"/>
</dbReference>
<dbReference type="InterPro" id="IPR038390">
    <property type="entry name" value="Metal_Tscrpt_repr_sf"/>
</dbReference>
<dbReference type="InterPro" id="IPR003735">
    <property type="entry name" value="Metal_Tscrpt_repr"/>
</dbReference>
<dbReference type="GO" id="GO:0046872">
    <property type="term" value="F:metal ion binding"/>
    <property type="evidence" value="ECO:0007669"/>
    <property type="project" value="InterPro"/>
</dbReference>
<evidence type="ECO:0000313" key="1">
    <source>
        <dbReference type="EMBL" id="SHM09455.1"/>
    </source>
</evidence>
<organism evidence="1 2">
    <name type="scientific">Anaerosporobacter mobilis DSM 15930</name>
    <dbReference type="NCBI Taxonomy" id="1120996"/>
    <lineage>
        <taxon>Bacteria</taxon>
        <taxon>Bacillati</taxon>
        <taxon>Bacillota</taxon>
        <taxon>Clostridia</taxon>
        <taxon>Lachnospirales</taxon>
        <taxon>Lachnospiraceae</taxon>
        <taxon>Anaerosporobacter</taxon>
    </lineage>
</organism>
<gene>
    <name evidence="1" type="ORF">SAMN02746066_00737</name>
</gene>
<dbReference type="GO" id="GO:0045892">
    <property type="term" value="P:negative regulation of DNA-templated transcription"/>
    <property type="evidence" value="ECO:0007669"/>
    <property type="project" value="UniProtKB-ARBA"/>
</dbReference>
<dbReference type="AlphaFoldDB" id="A0A1M7FZX3"/>